<feature type="region of interest" description="Disordered" evidence="1">
    <location>
        <begin position="137"/>
        <end position="302"/>
    </location>
</feature>
<feature type="compositionally biased region" description="Gly residues" evidence="1">
    <location>
        <begin position="470"/>
        <end position="481"/>
    </location>
</feature>
<evidence type="ECO:0000313" key="3">
    <source>
        <dbReference type="Proteomes" id="UP000076154"/>
    </source>
</evidence>
<dbReference type="EMBL" id="LUEZ02000042">
    <property type="protein sequence ID" value="RDB24571.1"/>
    <property type="molecule type" value="Genomic_DNA"/>
</dbReference>
<reference evidence="2" key="1">
    <citation type="submission" date="2018-04" db="EMBL/GenBank/DDBJ databases">
        <title>Whole genome sequencing of Hypsizygus marmoreus.</title>
        <authorList>
            <person name="Choi I.-G."/>
            <person name="Min B."/>
            <person name="Kim J.-G."/>
            <person name="Kim S."/>
            <person name="Oh Y.-L."/>
            <person name="Kong W.-S."/>
            <person name="Park H."/>
            <person name="Jeong J."/>
            <person name="Song E.-S."/>
        </authorList>
    </citation>
    <scope>NUCLEOTIDE SEQUENCE [LARGE SCALE GENOMIC DNA]</scope>
    <source>
        <strain evidence="2">51987-8</strain>
    </source>
</reference>
<dbReference type="AlphaFoldDB" id="A0A369JQN5"/>
<feature type="compositionally biased region" description="Polar residues" evidence="1">
    <location>
        <begin position="186"/>
        <end position="201"/>
    </location>
</feature>
<feature type="compositionally biased region" description="Basic and acidic residues" evidence="1">
    <location>
        <begin position="246"/>
        <end position="261"/>
    </location>
</feature>
<feature type="compositionally biased region" description="Gly residues" evidence="1">
    <location>
        <begin position="492"/>
        <end position="511"/>
    </location>
</feature>
<evidence type="ECO:0000256" key="1">
    <source>
        <dbReference type="SAM" id="MobiDB-lite"/>
    </source>
</evidence>
<feature type="region of interest" description="Disordered" evidence="1">
    <location>
        <begin position="438"/>
        <end position="524"/>
    </location>
</feature>
<keyword evidence="3" id="KW-1185">Reference proteome</keyword>
<dbReference type="InParanoid" id="A0A369JQN5"/>
<dbReference type="OrthoDB" id="3061174at2759"/>
<organism evidence="2 3">
    <name type="scientific">Hypsizygus marmoreus</name>
    <name type="common">White beech mushroom</name>
    <name type="synonym">Agaricus marmoreus</name>
    <dbReference type="NCBI Taxonomy" id="39966"/>
    <lineage>
        <taxon>Eukaryota</taxon>
        <taxon>Fungi</taxon>
        <taxon>Dikarya</taxon>
        <taxon>Basidiomycota</taxon>
        <taxon>Agaricomycotina</taxon>
        <taxon>Agaricomycetes</taxon>
        <taxon>Agaricomycetidae</taxon>
        <taxon>Agaricales</taxon>
        <taxon>Tricholomatineae</taxon>
        <taxon>Lyophyllaceae</taxon>
        <taxon>Hypsizygus</taxon>
    </lineage>
</organism>
<feature type="compositionally biased region" description="Polar residues" evidence="1">
    <location>
        <begin position="283"/>
        <end position="293"/>
    </location>
</feature>
<accession>A0A369JQN5</accession>
<evidence type="ECO:0000313" key="2">
    <source>
        <dbReference type="EMBL" id="RDB24571.1"/>
    </source>
</evidence>
<gene>
    <name evidence="2" type="ORF">Hypma_008193</name>
</gene>
<proteinExistence type="predicted"/>
<sequence>MEDEMFDFSAYDYDNSGYDFPTEHGLARSDTPVLSRSSYTSPNIEDLLVTPNDSPSIDIENWDKDMPVFDSSHLHTEVNSIHHDVSFLYTQTPPVTLGLSGMHSEFTDLNGVLVAERGTSLHQASLVADPDQFHHRLFPTKRRHSSAPPDTDSRPSKRRRADEGSNEMEAETTNSTSPVIDVEMDNLTTSPTALTSVQTETVIPRDYAAPSRESQSEIGDIESDMGLQNRSSEEDGSSTIDTLTSSRDDTPPADLFGEKPSDGTSTTGPPGPSNKGKAKEGATTISNTATLSHSNKRTPPLSMTQCLTASNALDHAWKNEHAVRTALLNTYYTGPYRLQAGFNEDRLHLGQRVEEIYLMLDPEIESQPDSEISISTWENGLPDVLQADLEYIFAPFPAIVCTPKETILIPADISARSPVQGQLWDSFSKSGIGNKISDLSNAPVPPSANAGRAFAPAGGNSNGKQPNDAGRGGEGGSGNGRNSGDRGDDGRGTGGSGGGGGGGGGGSNGGDGGDDGGGDDRIPFTSILSSREDASQPLPTRFTTASCIDISIDENRFANSFPPDIKCPSPWFSVDMTMLDITTDGGFHSPFRYSLGLSQIRMTASLCPTSVLQYSPNITHAEDDTVQVKAENNKTGGAWATLGAKPSVRIGGTMSHTSGTEITQHRWEIMTHRVNLEKSGNRSTEREHKKGILWKYAHNDKSFGREVGHSFGSKPSAIFGYTPTPHRPMPVLEVEVVTLWSSSGSHSSSARSFFPFRRPGKHAGDAPPAFTNFLHHVSMVVDLREVDYGSSWVFDVDTLDEETHAGLAKAGGALHFEPMMRTAHKAAYDSSYGMVQANCEILIRRAVEGRIAALTDVERIGDALFLSLDQHQHQLNLLSGAQSLLPSTSFDSSQNGSTMLPTPLPSPPDA</sequence>
<protein>
    <submittedName>
        <fullName evidence="2">Uncharacterized protein</fullName>
    </submittedName>
</protein>
<feature type="region of interest" description="Disordered" evidence="1">
    <location>
        <begin position="888"/>
        <end position="910"/>
    </location>
</feature>
<name>A0A369JQN5_HYPMA</name>
<feature type="compositionally biased region" description="Basic and acidic residues" evidence="1">
    <location>
        <begin position="151"/>
        <end position="163"/>
    </location>
</feature>
<comment type="caution">
    <text evidence="2">The sequence shown here is derived from an EMBL/GenBank/DDBJ whole genome shotgun (WGS) entry which is preliminary data.</text>
</comment>
<dbReference type="Proteomes" id="UP000076154">
    <property type="component" value="Unassembled WGS sequence"/>
</dbReference>